<keyword evidence="2" id="KW-0812">Transmembrane</keyword>
<keyword evidence="2" id="KW-1133">Transmembrane helix</keyword>
<dbReference type="PANTHER" id="PTHR21666:SF289">
    <property type="entry name" value="L-ALA--D-GLU ENDOPEPTIDASE"/>
    <property type="match status" value="1"/>
</dbReference>
<name>R7A4V3_9FIRM</name>
<dbReference type="InterPro" id="IPR016047">
    <property type="entry name" value="M23ase_b-sheet_dom"/>
</dbReference>
<dbReference type="Gene3D" id="2.70.70.10">
    <property type="entry name" value="Glucose Permease (Domain IIA)"/>
    <property type="match status" value="1"/>
</dbReference>
<evidence type="ECO:0000256" key="1">
    <source>
        <dbReference type="ARBA" id="ARBA00022729"/>
    </source>
</evidence>
<keyword evidence="1" id="KW-0732">Signal</keyword>
<sequence>MEYIKKIRTLRALTTILLVMAVMVSIIRYICVYDLSYIPADIVGADNNEFRKMDFGEGSIEVIVRLADEWDIKAGEIAAALMLMNHYSVTAQDASLAAKGDVKLFIRRMYRFCPEEFDGMASYYDALIEDSENAFFPVPLSTDSHKKWISYVNSWGNERKYGGRRTHEGTDLMSIDNIRGRMPVIAATEGTVTNIGWLEKGGFRIGVMSDNGVYYYYAHLDSYAQGIEKGSRVNPGTLLGMMGDTGYSAVEGTKGKFPVHLHYGMYIYNNGEEIGINPYSFLRYYEKSVPRYDY</sequence>
<evidence type="ECO:0000256" key="2">
    <source>
        <dbReference type="SAM" id="Phobius"/>
    </source>
</evidence>
<keyword evidence="2" id="KW-0472">Membrane</keyword>
<dbReference type="PANTHER" id="PTHR21666">
    <property type="entry name" value="PEPTIDASE-RELATED"/>
    <property type="match status" value="1"/>
</dbReference>
<dbReference type="CDD" id="cd12797">
    <property type="entry name" value="M23_peptidase"/>
    <property type="match status" value="1"/>
</dbReference>
<feature type="domain" description="M23ase beta-sheet core" evidence="3">
    <location>
        <begin position="166"/>
        <end position="268"/>
    </location>
</feature>
<dbReference type="SUPFAM" id="SSF51261">
    <property type="entry name" value="Duplicated hybrid motif"/>
    <property type="match status" value="1"/>
</dbReference>
<gene>
    <name evidence="4" type="ORF">BN656_00563</name>
</gene>
<dbReference type="InterPro" id="IPR050570">
    <property type="entry name" value="Cell_wall_metabolism_enzyme"/>
</dbReference>
<organism evidence="4 5">
    <name type="scientific">Bacteroides pectinophilus CAG:437</name>
    <dbReference type="NCBI Taxonomy" id="1263051"/>
    <lineage>
        <taxon>Bacteria</taxon>
        <taxon>Bacillati</taxon>
        <taxon>Bacillota</taxon>
        <taxon>Clostridia</taxon>
        <taxon>Eubacteriales</taxon>
    </lineage>
</organism>
<protein>
    <recommendedName>
        <fullName evidence="3">M23ase beta-sheet core domain-containing protein</fullName>
    </recommendedName>
</protein>
<feature type="transmembrane region" description="Helical" evidence="2">
    <location>
        <begin position="12"/>
        <end position="30"/>
    </location>
</feature>
<dbReference type="InterPro" id="IPR011055">
    <property type="entry name" value="Dup_hybrid_motif"/>
</dbReference>
<proteinExistence type="predicted"/>
<evidence type="ECO:0000259" key="3">
    <source>
        <dbReference type="Pfam" id="PF01551"/>
    </source>
</evidence>
<dbReference type="AlphaFoldDB" id="R7A4V3"/>
<dbReference type="GO" id="GO:0004222">
    <property type="term" value="F:metalloendopeptidase activity"/>
    <property type="evidence" value="ECO:0007669"/>
    <property type="project" value="TreeGrafter"/>
</dbReference>
<reference evidence="4" key="1">
    <citation type="submission" date="2012-11" db="EMBL/GenBank/DDBJ databases">
        <title>Dependencies among metagenomic species, viruses, plasmids and units of genetic variation.</title>
        <authorList>
            <person name="Nielsen H.B."/>
            <person name="Almeida M."/>
            <person name="Juncker A.S."/>
            <person name="Rasmussen S."/>
            <person name="Li J."/>
            <person name="Sunagawa S."/>
            <person name="Plichta D."/>
            <person name="Gautier L."/>
            <person name="Le Chatelier E."/>
            <person name="Peletier E."/>
            <person name="Bonde I."/>
            <person name="Nielsen T."/>
            <person name="Manichanh C."/>
            <person name="Arumugam M."/>
            <person name="Batto J."/>
            <person name="Santos M.B.Q.D."/>
            <person name="Blom N."/>
            <person name="Borruel N."/>
            <person name="Burgdorf K.S."/>
            <person name="Boumezbeur F."/>
            <person name="Casellas F."/>
            <person name="Dore J."/>
            <person name="Guarner F."/>
            <person name="Hansen T."/>
            <person name="Hildebrand F."/>
            <person name="Kaas R.S."/>
            <person name="Kennedy S."/>
            <person name="Kristiansen K."/>
            <person name="Kultima J.R."/>
            <person name="Leonard P."/>
            <person name="Levenez F."/>
            <person name="Lund O."/>
            <person name="Moumen B."/>
            <person name="Le Paslier D."/>
            <person name="Pons N."/>
            <person name="Pedersen O."/>
            <person name="Prifti E."/>
            <person name="Qin J."/>
            <person name="Raes J."/>
            <person name="Tap J."/>
            <person name="Tims S."/>
            <person name="Ussery D.W."/>
            <person name="Yamada T."/>
            <person name="MetaHit consortium"/>
            <person name="Renault P."/>
            <person name="Sicheritz-Ponten T."/>
            <person name="Bork P."/>
            <person name="Wang J."/>
            <person name="Brunak S."/>
            <person name="Ehrlich S.D."/>
        </authorList>
    </citation>
    <scope>NUCLEOTIDE SEQUENCE [LARGE SCALE GENOMIC DNA]</scope>
</reference>
<dbReference type="Pfam" id="PF01551">
    <property type="entry name" value="Peptidase_M23"/>
    <property type="match status" value="1"/>
</dbReference>
<evidence type="ECO:0000313" key="4">
    <source>
        <dbReference type="EMBL" id="CDD55838.1"/>
    </source>
</evidence>
<dbReference type="EMBL" id="CBHH010000020">
    <property type="protein sequence ID" value="CDD55838.1"/>
    <property type="molecule type" value="Genomic_DNA"/>
</dbReference>
<comment type="caution">
    <text evidence="4">The sequence shown here is derived from an EMBL/GenBank/DDBJ whole genome shotgun (WGS) entry which is preliminary data.</text>
</comment>
<evidence type="ECO:0000313" key="5">
    <source>
        <dbReference type="Proteomes" id="UP000018141"/>
    </source>
</evidence>
<dbReference type="Proteomes" id="UP000018141">
    <property type="component" value="Unassembled WGS sequence"/>
</dbReference>
<accession>R7A4V3</accession>